<dbReference type="InterPro" id="IPR025476">
    <property type="entry name" value="Helitron_helicase-like"/>
</dbReference>
<dbReference type="Pfam" id="PF14214">
    <property type="entry name" value="Helitron_like_N"/>
    <property type="match status" value="1"/>
</dbReference>
<proteinExistence type="predicted"/>
<organism evidence="2">
    <name type="scientific">Octopus bimaculoides</name>
    <name type="common">California two-spotted octopus</name>
    <dbReference type="NCBI Taxonomy" id="37653"/>
    <lineage>
        <taxon>Eukaryota</taxon>
        <taxon>Metazoa</taxon>
        <taxon>Spiralia</taxon>
        <taxon>Lophotrochozoa</taxon>
        <taxon>Mollusca</taxon>
        <taxon>Cephalopoda</taxon>
        <taxon>Coleoidea</taxon>
        <taxon>Octopodiformes</taxon>
        <taxon>Octopoda</taxon>
        <taxon>Incirrata</taxon>
        <taxon>Octopodidae</taxon>
        <taxon>Octopus</taxon>
    </lineage>
</organism>
<protein>
    <recommendedName>
        <fullName evidence="1">Helitron helicase-like domain-containing protein</fullName>
    </recommendedName>
</protein>
<dbReference type="AlphaFoldDB" id="A0A0L8G0H6"/>
<gene>
    <name evidence="2" type="ORF">OCBIM_22002727mg</name>
</gene>
<feature type="domain" description="Helitron helicase-like" evidence="1">
    <location>
        <begin position="63"/>
        <end position="118"/>
    </location>
</feature>
<evidence type="ECO:0000259" key="1">
    <source>
        <dbReference type="Pfam" id="PF14214"/>
    </source>
</evidence>
<name>A0A0L8G0H6_OCTBM</name>
<accession>A0A0L8G0H6</accession>
<dbReference type="STRING" id="37653.A0A0L8G0H6"/>
<dbReference type="EMBL" id="KQ424762">
    <property type="protein sequence ID" value="KOF70507.1"/>
    <property type="molecule type" value="Genomic_DNA"/>
</dbReference>
<reference evidence="2" key="1">
    <citation type="submission" date="2015-07" db="EMBL/GenBank/DDBJ databases">
        <title>MeaNS - Measles Nucleotide Surveillance Program.</title>
        <authorList>
            <person name="Tran T."/>
            <person name="Druce J."/>
        </authorList>
    </citation>
    <scope>NUCLEOTIDE SEQUENCE</scope>
    <source>
        <strain evidence="2">UCB-OBI-ISO-001</strain>
        <tissue evidence="2">Gonad</tissue>
    </source>
</reference>
<evidence type="ECO:0000313" key="2">
    <source>
        <dbReference type="EMBL" id="KOF70507.1"/>
    </source>
</evidence>
<sequence length="147" mass="17148">MIRLLLRILDVLSFSHTLVGPSTCMKKCRMLLLMSTTVAVHIFSSPSLVIQNGLTSSLTYFMAKNPPDRNNITLRVFHLKLMKMMDIIKHRYIFGSLRCFMYTIEWQKRGLPHVHILLWLQNKLMSTLCYQCRTAKSSRRPSPFLKS</sequence>